<dbReference type="PANTHER" id="PTHR43211">
    <property type="entry name" value="FUMARYLACETOACETATE HYDROLASE"/>
    <property type="match status" value="1"/>
</dbReference>
<dbReference type="PANTHER" id="PTHR43211:SF1">
    <property type="entry name" value="BLL6422 PROTEIN"/>
    <property type="match status" value="1"/>
</dbReference>
<dbReference type="Pfam" id="PF18288">
    <property type="entry name" value="FAA_hydro_N_2"/>
    <property type="match status" value="1"/>
</dbReference>
<accession>A0ABS8JV50</accession>
<evidence type="ECO:0000259" key="2">
    <source>
        <dbReference type="Pfam" id="PF18288"/>
    </source>
</evidence>
<protein>
    <submittedName>
        <fullName evidence="3">Fumarylacetoacetate hydrolase family protein</fullName>
    </submittedName>
</protein>
<keyword evidence="3" id="KW-0378">Hydrolase</keyword>
<feature type="domain" description="Fumarylacetoacetase N-terminal" evidence="2">
    <location>
        <begin position="4"/>
        <end position="80"/>
    </location>
</feature>
<dbReference type="InterPro" id="IPR011234">
    <property type="entry name" value="Fumarylacetoacetase-like_C"/>
</dbReference>
<dbReference type="Proteomes" id="UP001431019">
    <property type="component" value="Unassembled WGS sequence"/>
</dbReference>
<dbReference type="EMBL" id="JAJITD010000006">
    <property type="protein sequence ID" value="MCC8393583.1"/>
    <property type="molecule type" value="Genomic_DNA"/>
</dbReference>
<dbReference type="Pfam" id="PF01557">
    <property type="entry name" value="FAA_hydrolase"/>
    <property type="match status" value="1"/>
</dbReference>
<gene>
    <name evidence="3" type="ORF">LJ656_13395</name>
</gene>
<reference evidence="3 4" key="1">
    <citation type="submission" date="2021-11" db="EMBL/GenBank/DDBJ databases">
        <authorList>
            <person name="Oh E.-T."/>
            <person name="Kim S.-B."/>
        </authorList>
    </citation>
    <scope>NUCLEOTIDE SEQUENCE [LARGE SCALE GENOMIC DNA]</scope>
    <source>
        <strain evidence="3 4">MMS20-SJTR3</strain>
    </source>
</reference>
<proteinExistence type="predicted"/>
<name>A0ABS8JV50_9BURK</name>
<dbReference type="InterPro" id="IPR041072">
    <property type="entry name" value="FAA_hydro_N"/>
</dbReference>
<dbReference type="Gene3D" id="3.90.850.10">
    <property type="entry name" value="Fumarylacetoacetase-like, C-terminal domain"/>
    <property type="match status" value="1"/>
</dbReference>
<evidence type="ECO:0000313" key="4">
    <source>
        <dbReference type="Proteomes" id="UP001431019"/>
    </source>
</evidence>
<feature type="domain" description="Fumarylacetoacetase-like C-terminal" evidence="1">
    <location>
        <begin position="84"/>
        <end position="325"/>
    </location>
</feature>
<dbReference type="GO" id="GO:0016787">
    <property type="term" value="F:hydrolase activity"/>
    <property type="evidence" value="ECO:0007669"/>
    <property type="project" value="UniProtKB-KW"/>
</dbReference>
<keyword evidence="4" id="KW-1185">Reference proteome</keyword>
<dbReference type="SUPFAM" id="SSF56529">
    <property type="entry name" value="FAH"/>
    <property type="match status" value="1"/>
</dbReference>
<sequence length="344" mass="36634">MKVRLATLDDGSADGTLVAVSLDGARAVSVAHIAPNLLYALEHWERVAGPLEHCCASLDAGGSSGGFAFDHARARAPLPRSFQWCDASAFLSHGELMERAFNTQPMPDAREVPLMYQGASDDFLGPCEDVPLPDEADQIDFEGEFGVIVGATPMGVSARDALGFIRLVVQLNDWSLRALGPREMKSGFGFLQAKPSTSFAPVAVTPAALGDAWQDGRLAMKLRVERDGAWFGEPDAREMHFHFGELIAHAARSRSLSAGTVIGSGTVSNYGSLAGSACIAERRVIELLDSGVAQTSFMRFGERVRMQAIASGDGATPFGAIDQRVVRAHRVAPCVTSCQSSTQP</sequence>
<dbReference type="InterPro" id="IPR036663">
    <property type="entry name" value="Fumarylacetoacetase_C_sf"/>
</dbReference>
<dbReference type="RefSeq" id="WP_230509891.1">
    <property type="nucleotide sequence ID" value="NZ_JAJITD010000006.1"/>
</dbReference>
<evidence type="ECO:0000313" key="3">
    <source>
        <dbReference type="EMBL" id="MCC8393583.1"/>
    </source>
</evidence>
<comment type="caution">
    <text evidence="3">The sequence shown here is derived from an EMBL/GenBank/DDBJ whole genome shotgun (WGS) entry which is preliminary data.</text>
</comment>
<evidence type="ECO:0000259" key="1">
    <source>
        <dbReference type="Pfam" id="PF01557"/>
    </source>
</evidence>
<organism evidence="3 4">
    <name type="scientific">Paraburkholderia sejongensis</name>
    <dbReference type="NCBI Taxonomy" id="2886946"/>
    <lineage>
        <taxon>Bacteria</taxon>
        <taxon>Pseudomonadati</taxon>
        <taxon>Pseudomonadota</taxon>
        <taxon>Betaproteobacteria</taxon>
        <taxon>Burkholderiales</taxon>
        <taxon>Burkholderiaceae</taxon>
        <taxon>Paraburkholderia</taxon>
    </lineage>
</organism>